<dbReference type="SUPFAM" id="SSF53187">
    <property type="entry name" value="Zn-dependent exopeptidases"/>
    <property type="match status" value="1"/>
</dbReference>
<reference evidence="5" key="1">
    <citation type="journal article" date="2021" name="Proc. Natl. Acad. Sci. U.S.A.">
        <title>A Catalog of Tens of Thousands of Viruses from Human Metagenomes Reveals Hidden Associations with Chronic Diseases.</title>
        <authorList>
            <person name="Tisza M.J."/>
            <person name="Buck C.B."/>
        </authorList>
    </citation>
    <scope>NUCLEOTIDE SEQUENCE</scope>
    <source>
        <strain evidence="5">CtWWc42</strain>
    </source>
</reference>
<proteinExistence type="inferred from homology"/>
<keyword evidence="2" id="KW-0378">Hydrolase</keyword>
<dbReference type="Pfam" id="PF08460">
    <property type="entry name" value="SH3_5"/>
    <property type="match status" value="1"/>
</dbReference>
<name>A0A8S5R2Q3_9CAUD</name>
<accession>A0A8S5R2Q3</accession>
<evidence type="ECO:0000256" key="3">
    <source>
        <dbReference type="ARBA" id="ARBA00023316"/>
    </source>
</evidence>
<organism evidence="5">
    <name type="scientific">Siphoviridae sp. ctWWc42</name>
    <dbReference type="NCBI Taxonomy" id="2826361"/>
    <lineage>
        <taxon>Viruses</taxon>
        <taxon>Duplodnaviria</taxon>
        <taxon>Heunggongvirae</taxon>
        <taxon>Uroviricota</taxon>
        <taxon>Caudoviricetes</taxon>
    </lineage>
</organism>
<dbReference type="InterPro" id="IPR002508">
    <property type="entry name" value="MurNAc-LAA_cat"/>
</dbReference>
<dbReference type="GO" id="GO:0009253">
    <property type="term" value="P:peptidoglycan catabolic process"/>
    <property type="evidence" value="ECO:0007669"/>
    <property type="project" value="InterPro"/>
</dbReference>
<evidence type="ECO:0000313" key="5">
    <source>
        <dbReference type="EMBL" id="DAE25204.1"/>
    </source>
</evidence>
<protein>
    <submittedName>
        <fullName evidence="5">Lysin</fullName>
    </submittedName>
</protein>
<evidence type="ECO:0000256" key="1">
    <source>
        <dbReference type="ARBA" id="ARBA00007553"/>
    </source>
</evidence>
<keyword evidence="3" id="KW-0961">Cell wall biogenesis/degradation</keyword>
<dbReference type="Pfam" id="PF01520">
    <property type="entry name" value="Amidase_3"/>
    <property type="match status" value="1"/>
</dbReference>
<dbReference type="InterPro" id="IPR003646">
    <property type="entry name" value="SH3-like_bac-type"/>
</dbReference>
<dbReference type="GO" id="GO:0071555">
    <property type="term" value="P:cell wall organization"/>
    <property type="evidence" value="ECO:0007669"/>
    <property type="project" value="UniProtKB-KW"/>
</dbReference>
<evidence type="ECO:0000256" key="2">
    <source>
        <dbReference type="ARBA" id="ARBA00022801"/>
    </source>
</evidence>
<feature type="domain" description="SH3b" evidence="4">
    <location>
        <begin position="203"/>
        <end position="272"/>
    </location>
</feature>
<dbReference type="EMBL" id="BK015795">
    <property type="protein sequence ID" value="DAE25204.1"/>
    <property type="molecule type" value="Genomic_DNA"/>
</dbReference>
<dbReference type="Gene3D" id="2.30.30.40">
    <property type="entry name" value="SH3 Domains"/>
    <property type="match status" value="1"/>
</dbReference>
<evidence type="ECO:0000259" key="4">
    <source>
        <dbReference type="SMART" id="SM00287"/>
    </source>
</evidence>
<comment type="similarity">
    <text evidence="1">Belongs to the N-acetylmuramoyl-L-alanine amidase 2 family.</text>
</comment>
<dbReference type="GO" id="GO:0008745">
    <property type="term" value="F:N-acetylmuramoyl-L-alanine amidase activity"/>
    <property type="evidence" value="ECO:0007669"/>
    <property type="project" value="InterPro"/>
</dbReference>
<sequence length="281" mass="30277">MPKLYVICGHGAGDPGASGNGFDEAERVRALAAAMKKHAGDQFVLCDTTRNYYVDMGILGNSIPSDATILELHMDCADIETAKGGHILTKSGFDINDYDKALAEFISSFFPGRADSVQYVGWLANANRAAAVGKDYRLIECGFISNYDDVKKFNEHIDELACGLLKCFGIECDICNHDKAPVPDPNPTPSTGGDGGVSGAFESGSYVCTVDYLNVRTAPSVSSPSVAHYEKNDEVILDGWYTIADGYVWGRYIGAASGQYRYVAVGKPTGKPEGDDYLIKY</sequence>
<dbReference type="CDD" id="cd02696">
    <property type="entry name" value="MurNAc-LAA"/>
    <property type="match status" value="1"/>
</dbReference>
<dbReference type="SMART" id="SM00287">
    <property type="entry name" value="SH3b"/>
    <property type="match status" value="1"/>
</dbReference>
<dbReference type="Gene3D" id="3.40.630.40">
    <property type="entry name" value="Zn-dependent exopeptidases"/>
    <property type="match status" value="1"/>
</dbReference>